<reference evidence="9" key="1">
    <citation type="journal article" date="2019" name="Int. J. Syst. Evol. Microbiol.">
        <title>The Global Catalogue of Microorganisms (GCM) 10K type strain sequencing project: providing services to taxonomists for standard genome sequencing and annotation.</title>
        <authorList>
            <consortium name="The Broad Institute Genomics Platform"/>
            <consortium name="The Broad Institute Genome Sequencing Center for Infectious Disease"/>
            <person name="Wu L."/>
            <person name="Ma J."/>
        </authorList>
    </citation>
    <scope>NUCLEOTIDE SEQUENCE [LARGE SCALE GENOMIC DNA]</scope>
    <source>
        <strain evidence="9">CGMCC 1.15297</strain>
    </source>
</reference>
<feature type="binding site" evidence="6">
    <location>
        <position position="248"/>
    </location>
    <ligand>
        <name>Mg(2+)</name>
        <dbReference type="ChEBI" id="CHEBI:18420"/>
    </ligand>
</feature>
<feature type="binding site" evidence="6">
    <location>
        <position position="223"/>
    </location>
    <ligand>
        <name>K(+)</name>
        <dbReference type="ChEBI" id="CHEBI:29103"/>
    </ligand>
</feature>
<dbReference type="Gene3D" id="3.30.1360.120">
    <property type="entry name" value="Probable tRNA modification gtpase trme, domain 1"/>
    <property type="match status" value="1"/>
</dbReference>
<dbReference type="Pfam" id="PF10396">
    <property type="entry name" value="TrmE_N"/>
    <property type="match status" value="1"/>
</dbReference>
<feature type="binding site" evidence="6">
    <location>
        <position position="21"/>
    </location>
    <ligand>
        <name>(6S)-5-formyl-5,6,7,8-tetrahydrofolate</name>
        <dbReference type="ChEBI" id="CHEBI:57457"/>
    </ligand>
</feature>
<keyword evidence="2 6" id="KW-0819">tRNA processing</keyword>
<sequence length="424" mass="44942">MDDTIYALSSGSPPAAIAVVRVSGPDAGAVVEELAGRTPEPRRASVATLRDGEGALLDQALVLWFPGPNSATGDDCLELHCHGGRAVVRAVEAAIGAMPGCRAAEPGEFTRRAFANGRIDLAEAEALGDLLAAETELQRRVAVRAADGAASAKVERWRDDVLLLAAEVEAALDFSDEDDVASLSGKFFERVSSLAGEIGEWLDRPSSERLREGIRVALAGPPNAGKSSLFNKLVDEEAAIATPIEGTTRDLLERPIAWDGVPFVMIDTAGLRDSTEDTIEAIGIERARKALDQADIVLWLGEAGAGPAGVIDIATKADLGGPATDDERPRVSALTGEGVDGLRRRLVDMAADLLPKPNETALNERQRSALEPARDALLAIDQGLDLLIVAENLRVARVAFDRFTGRASSEDVLDRLFSRFCIGK</sequence>
<feature type="binding site" evidence="6">
    <location>
        <position position="242"/>
    </location>
    <ligand>
        <name>K(+)</name>
        <dbReference type="ChEBI" id="CHEBI:29103"/>
    </ligand>
</feature>
<dbReference type="Gene3D" id="1.20.120.430">
    <property type="entry name" value="tRNA modification GTPase MnmE domain 2"/>
    <property type="match status" value="1"/>
</dbReference>
<proteinExistence type="inferred from homology"/>
<keyword evidence="5 6" id="KW-0342">GTP-binding</keyword>
<dbReference type="InterPro" id="IPR027417">
    <property type="entry name" value="P-loop_NTPase"/>
</dbReference>
<comment type="similarity">
    <text evidence="1 6">Belongs to the TRAFAC class TrmE-Era-EngA-EngB-Septin-like GTPase superfamily. TrmE GTPase family.</text>
</comment>
<comment type="function">
    <text evidence="6">Exhibits a very high intrinsic GTPase hydrolysis rate. Involved in the addition of a carboxymethylaminomethyl (cmnm) group at the wobble position (U34) of certain tRNAs, forming tRNA-cmnm(5)s(2)U34.</text>
</comment>
<dbReference type="InterPro" id="IPR004520">
    <property type="entry name" value="GTPase_MnmE"/>
</dbReference>
<organism evidence="8 9">
    <name type="scientific">Blastomonas marina</name>
    <dbReference type="NCBI Taxonomy" id="1867408"/>
    <lineage>
        <taxon>Bacteria</taxon>
        <taxon>Pseudomonadati</taxon>
        <taxon>Pseudomonadota</taxon>
        <taxon>Alphaproteobacteria</taxon>
        <taxon>Sphingomonadales</taxon>
        <taxon>Sphingomonadaceae</taxon>
        <taxon>Blastomonas</taxon>
    </lineage>
</organism>
<keyword evidence="6" id="KW-0378">Hydrolase</keyword>
<feature type="binding site" evidence="6">
    <location>
        <position position="424"/>
    </location>
    <ligand>
        <name>(6S)-5-formyl-5,6,7,8-tetrahydrofolate</name>
        <dbReference type="ChEBI" id="CHEBI:57457"/>
    </ligand>
</feature>
<dbReference type="InterPro" id="IPR025867">
    <property type="entry name" value="MnmE_helical"/>
</dbReference>
<name>A0ABQ1FHI1_9SPHN</name>
<dbReference type="EMBL" id="BMID01000001">
    <property type="protein sequence ID" value="GGA12385.1"/>
    <property type="molecule type" value="Genomic_DNA"/>
</dbReference>
<dbReference type="SUPFAM" id="SSF103025">
    <property type="entry name" value="Folate-binding domain"/>
    <property type="match status" value="1"/>
</dbReference>
<evidence type="ECO:0000313" key="8">
    <source>
        <dbReference type="EMBL" id="GGA12385.1"/>
    </source>
</evidence>
<dbReference type="Pfam" id="PF12631">
    <property type="entry name" value="MnmE_helical"/>
    <property type="match status" value="1"/>
</dbReference>
<dbReference type="Proteomes" id="UP000603317">
    <property type="component" value="Unassembled WGS sequence"/>
</dbReference>
<keyword evidence="9" id="KW-1185">Reference proteome</keyword>
<feature type="binding site" evidence="6">
    <location>
        <position position="78"/>
    </location>
    <ligand>
        <name>(6S)-5-formyl-5,6,7,8-tetrahydrofolate</name>
        <dbReference type="ChEBI" id="CHEBI:57457"/>
    </ligand>
</feature>
<dbReference type="PANTHER" id="PTHR42714:SF2">
    <property type="entry name" value="TRNA MODIFICATION GTPASE GTPBP3, MITOCHONDRIAL"/>
    <property type="match status" value="1"/>
</dbReference>
<dbReference type="InterPro" id="IPR027266">
    <property type="entry name" value="TrmE/GcvT-like"/>
</dbReference>
<comment type="caution">
    <text evidence="6">Lacks conserved residue(s) required for the propagation of feature annotation.</text>
</comment>
<feature type="binding site" evidence="6">
    <location>
        <position position="118"/>
    </location>
    <ligand>
        <name>(6S)-5-formyl-5,6,7,8-tetrahydrofolate</name>
        <dbReference type="ChEBI" id="CHEBI:57457"/>
    </ligand>
</feature>
<evidence type="ECO:0000256" key="2">
    <source>
        <dbReference type="ARBA" id="ARBA00022694"/>
    </source>
</evidence>
<dbReference type="SUPFAM" id="SSF116878">
    <property type="entry name" value="TrmE connector domain"/>
    <property type="match status" value="1"/>
</dbReference>
<keyword evidence="6" id="KW-0460">Magnesium</keyword>
<evidence type="ECO:0000313" key="9">
    <source>
        <dbReference type="Proteomes" id="UP000603317"/>
    </source>
</evidence>
<feature type="binding site" evidence="6">
    <location>
        <begin position="223"/>
        <end position="228"/>
    </location>
    <ligand>
        <name>GTP</name>
        <dbReference type="ChEBI" id="CHEBI:37565"/>
    </ligand>
</feature>
<dbReference type="PANTHER" id="PTHR42714">
    <property type="entry name" value="TRNA MODIFICATION GTPASE GTPBP3"/>
    <property type="match status" value="1"/>
</dbReference>
<evidence type="ECO:0000256" key="6">
    <source>
        <dbReference type="HAMAP-Rule" id="MF_00379"/>
    </source>
</evidence>
<keyword evidence="3 6" id="KW-0547">Nucleotide-binding</keyword>
<evidence type="ECO:0000256" key="3">
    <source>
        <dbReference type="ARBA" id="ARBA00022741"/>
    </source>
</evidence>
<comment type="subunit">
    <text evidence="6">Homodimer. Heterotetramer of two MnmE and two MnmG subunits.</text>
</comment>
<dbReference type="InterPro" id="IPR005225">
    <property type="entry name" value="Small_GTP-bd"/>
</dbReference>
<dbReference type="RefSeq" id="WP_188642914.1">
    <property type="nucleotide sequence ID" value="NZ_BMID01000001.1"/>
</dbReference>
<feature type="domain" description="TrmE-type G" evidence="7">
    <location>
        <begin position="213"/>
        <end position="351"/>
    </location>
</feature>
<dbReference type="Gene3D" id="3.40.50.300">
    <property type="entry name" value="P-loop containing nucleotide triphosphate hydrolases"/>
    <property type="match status" value="1"/>
</dbReference>
<feature type="binding site" evidence="6">
    <location>
        <position position="227"/>
    </location>
    <ligand>
        <name>Mg(2+)</name>
        <dbReference type="ChEBI" id="CHEBI:18420"/>
    </ligand>
</feature>
<protein>
    <recommendedName>
        <fullName evidence="6">tRNA modification GTPase MnmE</fullName>
        <ecNumber evidence="6">3.6.-.-</ecNumber>
    </recommendedName>
</protein>
<keyword evidence="6" id="KW-0963">Cytoplasm</keyword>
<dbReference type="CDD" id="cd14858">
    <property type="entry name" value="TrmE_N"/>
    <property type="match status" value="1"/>
</dbReference>
<keyword evidence="4 6" id="KW-0630">Potassium</keyword>
<evidence type="ECO:0000256" key="1">
    <source>
        <dbReference type="ARBA" id="ARBA00011043"/>
    </source>
</evidence>
<dbReference type="Pfam" id="PF01926">
    <property type="entry name" value="MMR_HSR1"/>
    <property type="match status" value="1"/>
</dbReference>
<comment type="subcellular location">
    <subcellularLocation>
        <location evidence="6">Cytoplasm</location>
    </subcellularLocation>
</comment>
<keyword evidence="6" id="KW-0479">Metal-binding</keyword>
<dbReference type="InterPro" id="IPR027368">
    <property type="entry name" value="MnmE_dom2"/>
</dbReference>
<evidence type="ECO:0000256" key="4">
    <source>
        <dbReference type="ARBA" id="ARBA00022958"/>
    </source>
</evidence>
<dbReference type="NCBIfam" id="TIGR00231">
    <property type="entry name" value="small_GTP"/>
    <property type="match status" value="1"/>
</dbReference>
<dbReference type="InterPro" id="IPR018948">
    <property type="entry name" value="GTP-bd_TrmE_N"/>
</dbReference>
<evidence type="ECO:0000256" key="5">
    <source>
        <dbReference type="ARBA" id="ARBA00023134"/>
    </source>
</evidence>
<gene>
    <name evidence="6 8" type="primary">mnmE</name>
    <name evidence="6" type="synonym">trmE</name>
    <name evidence="8" type="ORF">GCM10010923_23940</name>
</gene>
<comment type="caution">
    <text evidence="8">The sequence shown here is derived from an EMBL/GenBank/DDBJ whole genome shotgun (WGS) entry which is preliminary data.</text>
</comment>
<comment type="cofactor">
    <cofactor evidence="6">
        <name>K(+)</name>
        <dbReference type="ChEBI" id="CHEBI:29103"/>
    </cofactor>
    <text evidence="6">Binds 1 potassium ion per subunit.</text>
</comment>
<feature type="binding site" evidence="6">
    <location>
        <position position="247"/>
    </location>
    <ligand>
        <name>K(+)</name>
        <dbReference type="ChEBI" id="CHEBI:29103"/>
    </ligand>
</feature>
<dbReference type="CDD" id="cd04164">
    <property type="entry name" value="trmE"/>
    <property type="match status" value="1"/>
</dbReference>
<dbReference type="InterPro" id="IPR031168">
    <property type="entry name" value="G_TrmE"/>
</dbReference>
<feature type="binding site" evidence="6">
    <location>
        <position position="244"/>
    </location>
    <ligand>
        <name>K(+)</name>
        <dbReference type="ChEBI" id="CHEBI:29103"/>
    </ligand>
</feature>
<dbReference type="NCBIfam" id="NF003661">
    <property type="entry name" value="PRK05291.1-3"/>
    <property type="match status" value="1"/>
</dbReference>
<dbReference type="HAMAP" id="MF_00379">
    <property type="entry name" value="GTPase_MnmE"/>
    <property type="match status" value="1"/>
</dbReference>
<evidence type="ECO:0000259" key="7">
    <source>
        <dbReference type="PROSITE" id="PS51709"/>
    </source>
</evidence>
<dbReference type="EC" id="3.6.-.-" evidence="6"/>
<dbReference type="SUPFAM" id="SSF52540">
    <property type="entry name" value="P-loop containing nucleoside triphosphate hydrolases"/>
    <property type="match status" value="1"/>
</dbReference>
<accession>A0ABQ1FHI1</accession>
<dbReference type="InterPro" id="IPR006073">
    <property type="entry name" value="GTP-bd"/>
</dbReference>
<dbReference type="PROSITE" id="PS51709">
    <property type="entry name" value="G_TRME"/>
    <property type="match status" value="1"/>
</dbReference>
<feature type="binding site" evidence="6">
    <location>
        <begin position="242"/>
        <end position="248"/>
    </location>
    <ligand>
        <name>GTP</name>
        <dbReference type="ChEBI" id="CHEBI:37565"/>
    </ligand>
</feature>
<feature type="binding site" evidence="6">
    <location>
        <begin position="267"/>
        <end position="270"/>
    </location>
    <ligand>
        <name>GTP</name>
        <dbReference type="ChEBI" id="CHEBI:37565"/>
    </ligand>
</feature>